<name>A0A061JBY5_TRYRA</name>
<dbReference type="EMBL" id="AUPL01001463">
    <property type="protein sequence ID" value="ESL10797.1"/>
    <property type="molecule type" value="Genomic_DNA"/>
</dbReference>
<dbReference type="VEuPathDB" id="TriTrypDB:TRSC58_01463"/>
<evidence type="ECO:0000256" key="3">
    <source>
        <dbReference type="SAM" id="MobiDB-lite"/>
    </source>
</evidence>
<evidence type="ECO:0000313" key="5">
    <source>
        <dbReference type="Proteomes" id="UP000031737"/>
    </source>
</evidence>
<protein>
    <submittedName>
        <fullName evidence="4">Leucine-rich repeat protein (LRRP)</fullName>
    </submittedName>
</protein>
<dbReference type="AlphaFoldDB" id="A0A061JBY5"/>
<dbReference type="Proteomes" id="UP000031737">
    <property type="component" value="Unassembled WGS sequence"/>
</dbReference>
<feature type="non-terminal residue" evidence="4">
    <location>
        <position position="528"/>
    </location>
</feature>
<dbReference type="InterPro" id="IPR050216">
    <property type="entry name" value="LRR_domain-containing"/>
</dbReference>
<keyword evidence="1" id="KW-0433">Leucine-rich repeat</keyword>
<dbReference type="InterPro" id="IPR032675">
    <property type="entry name" value="LRR_dom_sf"/>
</dbReference>
<dbReference type="OrthoDB" id="1517790at2759"/>
<comment type="caution">
    <text evidence="4">The sequence shown here is derived from an EMBL/GenBank/DDBJ whole genome shotgun (WGS) entry which is preliminary data.</text>
</comment>
<keyword evidence="2" id="KW-0677">Repeat</keyword>
<proteinExistence type="predicted"/>
<dbReference type="PANTHER" id="PTHR48051">
    <property type="match status" value="1"/>
</dbReference>
<dbReference type="GO" id="GO:0005737">
    <property type="term" value="C:cytoplasm"/>
    <property type="evidence" value="ECO:0007669"/>
    <property type="project" value="TreeGrafter"/>
</dbReference>
<organism evidence="4 5">
    <name type="scientific">Trypanosoma rangeli SC58</name>
    <dbReference type="NCBI Taxonomy" id="429131"/>
    <lineage>
        <taxon>Eukaryota</taxon>
        <taxon>Discoba</taxon>
        <taxon>Euglenozoa</taxon>
        <taxon>Kinetoplastea</taxon>
        <taxon>Metakinetoplastina</taxon>
        <taxon>Trypanosomatida</taxon>
        <taxon>Trypanosomatidae</taxon>
        <taxon>Trypanosoma</taxon>
        <taxon>Herpetosoma</taxon>
    </lineage>
</organism>
<dbReference type="InterPro" id="IPR001611">
    <property type="entry name" value="Leu-rich_rpt"/>
</dbReference>
<feature type="region of interest" description="Disordered" evidence="3">
    <location>
        <begin position="345"/>
        <end position="373"/>
    </location>
</feature>
<gene>
    <name evidence="4" type="ORF">TRSC58_01463</name>
</gene>
<evidence type="ECO:0000256" key="1">
    <source>
        <dbReference type="ARBA" id="ARBA00022614"/>
    </source>
</evidence>
<evidence type="ECO:0000313" key="4">
    <source>
        <dbReference type="EMBL" id="ESL10797.1"/>
    </source>
</evidence>
<reference evidence="4 5" key="1">
    <citation type="submission" date="2013-07" db="EMBL/GenBank/DDBJ databases">
        <authorList>
            <person name="Stoco P.H."/>
            <person name="Wagner G."/>
            <person name="Gerber A."/>
            <person name="Zaha A."/>
            <person name="Thompson C."/>
            <person name="Bartholomeu D.C."/>
            <person name="Luckemeyer D.D."/>
            <person name="Bahia D."/>
            <person name="Loreto E."/>
            <person name="Prestes E.B."/>
            <person name="Lima F.M."/>
            <person name="Rodrigues-Luiz G."/>
            <person name="Vallejo G.A."/>
            <person name="Filho J.F."/>
            <person name="Monteiro K.M."/>
            <person name="Tyler K.M."/>
            <person name="de Almeida L.G."/>
            <person name="Ortiz M.F."/>
            <person name="Siervo M.A."/>
            <person name="de Moraes M.H."/>
            <person name="Cunha O.L."/>
            <person name="Mendonca-Neto R."/>
            <person name="Silva R."/>
            <person name="Teixeira S.M."/>
            <person name="Murta S.M."/>
            <person name="Sincero T.C."/>
            <person name="Mendes T.A."/>
            <person name="Urmenyi T.P."/>
            <person name="Silva V.G."/>
            <person name="da Rocha W.D."/>
            <person name="Andersson B."/>
            <person name="Romanha A.J."/>
            <person name="Steindel M."/>
            <person name="de Vasconcelos A.T."/>
            <person name="Grisard E.C."/>
        </authorList>
    </citation>
    <scope>NUCLEOTIDE SEQUENCE [LARGE SCALE GENOMIC DNA]</scope>
    <source>
        <strain evidence="4 5">SC58</strain>
    </source>
</reference>
<dbReference type="Gene3D" id="3.80.10.10">
    <property type="entry name" value="Ribonuclease Inhibitor"/>
    <property type="match status" value="1"/>
</dbReference>
<accession>A0A061JBY5</accession>
<dbReference type="PROSITE" id="PS51450">
    <property type="entry name" value="LRR"/>
    <property type="match status" value="2"/>
</dbReference>
<dbReference type="SUPFAM" id="SSF52047">
    <property type="entry name" value="RNI-like"/>
    <property type="match status" value="1"/>
</dbReference>
<keyword evidence="5" id="KW-1185">Reference proteome</keyword>
<dbReference type="PANTHER" id="PTHR48051:SF46">
    <property type="entry name" value="LEUCINE RICH REPEAT-CONTAINING DOMAIN PROTEIN"/>
    <property type="match status" value="1"/>
</dbReference>
<evidence type="ECO:0000256" key="2">
    <source>
        <dbReference type="ARBA" id="ARBA00022737"/>
    </source>
</evidence>
<sequence length="528" mass="57099">MPVATVAVDVPTAVCEKTATHGPRGPWTSGVDDLCAIPRTGRLLQATGDNSDGEVELIQGAHVYGTAAAEAGMPHSSRSLGSNGGRVLPPRARPFNGAEPPTLNVDTCVILLSESRKGVVDVSGRQLTVLPCLHDVAAKSKHSSGSKAAAQARMLLLSHNHINSLIATRASATPAHPIALANFAKLVLLDVSRNELTSLDGVENMKSLRVLQASHNKIGDLGPLFRPDSGLQRSATLRVLDVGFNQIYTLLPSSLDTADNSLRCLQTLMLSYNRLTQLGDLERLFPDVLELRVARNQLTDPPQSLPKRISRLELQQNYLDAAAQTRMRELQQRMRYLREVELGEQRTRQEVVSETDNTTAGAGLHDSESEEDVTENGEVHHAVDYDDASEAENRDTVDATPLPCMEEEEDQGGDAGPVSLREVAAQPPGPRVPSHHTFVDPAAPVCPQDPRWLENASREVTAILASVFAAAALRASSCVSHVGVQSRVNETELTRVLALIHEFHYNMEPTVLCMPLCSIDTKRDGGRA</sequence>